<dbReference type="InterPro" id="IPR051465">
    <property type="entry name" value="Cell_Envelope_Struct_Comp"/>
</dbReference>
<dbReference type="RefSeq" id="WP_332865240.1">
    <property type="nucleotide sequence ID" value="NZ_JBAFSM010000019.1"/>
</dbReference>
<reference evidence="5 6" key="1">
    <citation type="submission" date="2024-01" db="EMBL/GenBank/DDBJ databases">
        <title>Genomic insights into the taxonomy and metabolism of the cyanobacterium Pannus brasiliensis CCIBt3594.</title>
        <authorList>
            <person name="Machado M."/>
            <person name="Botero N.B."/>
            <person name="Andreote A.P.D."/>
            <person name="Feitosa A.M.T."/>
            <person name="Popin R."/>
            <person name="Sivonen K."/>
            <person name="Fiore M.F."/>
        </authorList>
    </citation>
    <scope>NUCLEOTIDE SEQUENCE [LARGE SCALE GENOMIC DNA]</scope>
    <source>
        <strain evidence="5 6">CCIBt3594</strain>
    </source>
</reference>
<keyword evidence="2" id="KW-0732">Signal</keyword>
<accession>A0AAW9QKY6</accession>
<dbReference type="Pfam" id="PF04966">
    <property type="entry name" value="OprB"/>
    <property type="match status" value="1"/>
</dbReference>
<dbReference type="GO" id="GO:0008643">
    <property type="term" value="P:carbohydrate transport"/>
    <property type="evidence" value="ECO:0007669"/>
    <property type="project" value="InterPro"/>
</dbReference>
<dbReference type="InterPro" id="IPR047684">
    <property type="entry name" value="Por_som-like"/>
</dbReference>
<dbReference type="PANTHER" id="PTHR43308">
    <property type="entry name" value="OUTER MEMBRANE PROTEIN ALPHA-RELATED"/>
    <property type="match status" value="1"/>
</dbReference>
<dbReference type="NCBIfam" id="NF033921">
    <property type="entry name" value="por_somb"/>
    <property type="match status" value="1"/>
</dbReference>
<sequence length="515" mass="55465">MFDRFQVRLLFGSAILGIALVTANPSRADEDNFLENRPPMAQITSVSQLRDVSPSAWAYQALQQLVERYGCIVGYPDRTFRGDRALTRWEFAAGLNACLNTIERLLQENVAIVREDIDALNRLAEEFAAELAALGARLDNLEQRAAFLEDHQFSTTTKLTGEVIFALTDAFQGSTRGSVAVLQDRARLVFGSSFTGKDRLTVRLAASNAARFQLPGFPNNAQGNQTFNLPPGNGNDIVLDWLSYEFRVGDLFVYLPAHSGRWWDFAPTLNPVIGGGTSGRKALSIFAQFNPIYTLGGGAGVGLNYNIGKQFTFSTGYLAGDGSSGNPAPGKGLFNGEYNTLFQFTWSPGANAGIALTYVHAYQPSGPLFDFGTGGAKIGTAPANAPFSGPVSSNSYGASGFYQFNPYAILNGFFGYTNARTTSGSGSADIWYYGLGLGLPDLGKEGNLGGLVVGAEPYRGDTSPNDFSLHLEAFYKYQLTNNISITPGVIWITAPNQDASNPDAIIGTVRTTFTF</sequence>
<dbReference type="PANTHER" id="PTHR43308:SF1">
    <property type="entry name" value="OUTER MEMBRANE PROTEIN ALPHA"/>
    <property type="match status" value="1"/>
</dbReference>
<feature type="signal peptide" evidence="2">
    <location>
        <begin position="1"/>
        <end position="28"/>
    </location>
</feature>
<dbReference type="Gene3D" id="2.40.160.180">
    <property type="entry name" value="Carbohydrate-selective porin OprB"/>
    <property type="match status" value="1"/>
</dbReference>
<evidence type="ECO:0000313" key="6">
    <source>
        <dbReference type="Proteomes" id="UP001328733"/>
    </source>
</evidence>
<evidence type="ECO:0000256" key="2">
    <source>
        <dbReference type="RuleBase" id="RU363072"/>
    </source>
</evidence>
<evidence type="ECO:0000256" key="3">
    <source>
        <dbReference type="SAM" id="Coils"/>
    </source>
</evidence>
<dbReference type="Pfam" id="PF00395">
    <property type="entry name" value="SLH"/>
    <property type="match status" value="1"/>
</dbReference>
<dbReference type="EMBL" id="JBAFSM010000019">
    <property type="protein sequence ID" value="MEG3437758.1"/>
    <property type="molecule type" value="Genomic_DNA"/>
</dbReference>
<protein>
    <submittedName>
        <fullName evidence="5">Iron uptake porin</fullName>
    </submittedName>
</protein>
<name>A0AAW9QKY6_9CHRO</name>
<comment type="caution">
    <text evidence="5">The sequence shown here is derived from an EMBL/GenBank/DDBJ whole genome shotgun (WGS) entry which is preliminary data.</text>
</comment>
<dbReference type="PROSITE" id="PS51272">
    <property type="entry name" value="SLH"/>
    <property type="match status" value="1"/>
</dbReference>
<feature type="domain" description="SLH" evidence="4">
    <location>
        <begin position="45"/>
        <end position="109"/>
    </location>
</feature>
<proteinExistence type="inferred from homology"/>
<comment type="similarity">
    <text evidence="1 2">Belongs to the OprB family.</text>
</comment>
<dbReference type="InterPro" id="IPR007049">
    <property type="entry name" value="Carb-sel_porin_OprB"/>
</dbReference>
<evidence type="ECO:0000256" key="1">
    <source>
        <dbReference type="ARBA" id="ARBA00008769"/>
    </source>
</evidence>
<feature type="coiled-coil region" evidence="3">
    <location>
        <begin position="110"/>
        <end position="151"/>
    </location>
</feature>
<organism evidence="5 6">
    <name type="scientific">Pannus brasiliensis CCIBt3594</name>
    <dbReference type="NCBI Taxonomy" id="1427578"/>
    <lineage>
        <taxon>Bacteria</taxon>
        <taxon>Bacillati</taxon>
        <taxon>Cyanobacteriota</taxon>
        <taxon>Cyanophyceae</taxon>
        <taxon>Oscillatoriophycideae</taxon>
        <taxon>Chroococcales</taxon>
        <taxon>Microcystaceae</taxon>
        <taxon>Pannus</taxon>
    </lineage>
</organism>
<dbReference type="AlphaFoldDB" id="A0AAW9QKY6"/>
<keyword evidence="6" id="KW-1185">Reference proteome</keyword>
<dbReference type="GO" id="GO:0015288">
    <property type="term" value="F:porin activity"/>
    <property type="evidence" value="ECO:0007669"/>
    <property type="project" value="InterPro"/>
</dbReference>
<dbReference type="InterPro" id="IPR001119">
    <property type="entry name" value="SLH_dom"/>
</dbReference>
<evidence type="ECO:0000313" key="5">
    <source>
        <dbReference type="EMBL" id="MEG3437758.1"/>
    </source>
</evidence>
<dbReference type="InterPro" id="IPR038673">
    <property type="entry name" value="OprB_sf"/>
</dbReference>
<evidence type="ECO:0000259" key="4">
    <source>
        <dbReference type="PROSITE" id="PS51272"/>
    </source>
</evidence>
<dbReference type="GO" id="GO:0016020">
    <property type="term" value="C:membrane"/>
    <property type="evidence" value="ECO:0007669"/>
    <property type="project" value="InterPro"/>
</dbReference>
<dbReference type="Proteomes" id="UP001328733">
    <property type="component" value="Unassembled WGS sequence"/>
</dbReference>
<feature type="chain" id="PRO_5043107761" evidence="2">
    <location>
        <begin position="29"/>
        <end position="515"/>
    </location>
</feature>
<gene>
    <name evidence="5" type="ORF">V0288_11570</name>
</gene>
<keyword evidence="3" id="KW-0175">Coiled coil</keyword>